<name>X6NUV0_RETFI</name>
<evidence type="ECO:0000313" key="3">
    <source>
        <dbReference type="Proteomes" id="UP000023152"/>
    </source>
</evidence>
<accession>X6NUV0</accession>
<dbReference type="Proteomes" id="UP000023152">
    <property type="component" value="Unassembled WGS sequence"/>
</dbReference>
<proteinExistence type="predicted"/>
<feature type="region of interest" description="Disordered" evidence="1">
    <location>
        <begin position="17"/>
        <end position="41"/>
    </location>
</feature>
<feature type="region of interest" description="Disordered" evidence="1">
    <location>
        <begin position="197"/>
        <end position="225"/>
    </location>
</feature>
<feature type="compositionally biased region" description="Polar residues" evidence="1">
    <location>
        <begin position="216"/>
        <end position="225"/>
    </location>
</feature>
<feature type="compositionally biased region" description="Acidic residues" evidence="1">
    <location>
        <begin position="323"/>
        <end position="339"/>
    </location>
</feature>
<evidence type="ECO:0000313" key="2">
    <source>
        <dbReference type="EMBL" id="ETO29574.1"/>
    </source>
</evidence>
<dbReference type="AlphaFoldDB" id="X6NUV0"/>
<feature type="compositionally biased region" description="Polar residues" evidence="1">
    <location>
        <begin position="28"/>
        <end position="39"/>
    </location>
</feature>
<sequence length="406" mass="45574">MSEDTMYRLVLLARAKAKKKEKLEARNPQGTNNTPSTFPTLHRTKTEMTMDIESNSRGDMIIENKVAKRLQGAYKDNKVPPLHVRSYSVPKFQDLPLPHSKQVATPNEMGDQPIQQSGSTVFNNEHDHFITEMSTQHEQNSVSAEEGDFGQRDKGYNRFTVGTFEREERKRKKEAKGGFYILSQGHVTKAILTTKRRVSSSVSTTSTSRSYSVSSADGNTDNNNENDMIIIAGTKREMSPPKLDCVSETSSVASEGSWERAIVSHYQDVIRQKNGGEHYLNSTQPLPLDENNETEFYEAKDVVAMDHGQQDKDQSNLNQGHDDQDDQDNQEDNQDDQDDNNVHQKFINETHSTNGSLRHHLSTRALQPTTSDDMAGENAALIDNVDDNNLRLPVTPNEASVGSKFD</sequence>
<gene>
    <name evidence="2" type="ORF">RFI_07547</name>
</gene>
<comment type="caution">
    <text evidence="2">The sequence shown here is derived from an EMBL/GenBank/DDBJ whole genome shotgun (WGS) entry which is preliminary data.</text>
</comment>
<feature type="region of interest" description="Disordered" evidence="1">
    <location>
        <begin position="307"/>
        <end position="340"/>
    </location>
</feature>
<evidence type="ECO:0000256" key="1">
    <source>
        <dbReference type="SAM" id="MobiDB-lite"/>
    </source>
</evidence>
<dbReference type="EMBL" id="ASPP01005980">
    <property type="protein sequence ID" value="ETO29574.1"/>
    <property type="molecule type" value="Genomic_DNA"/>
</dbReference>
<keyword evidence="3" id="KW-1185">Reference proteome</keyword>
<feature type="compositionally biased region" description="Low complexity" evidence="1">
    <location>
        <begin position="199"/>
        <end position="215"/>
    </location>
</feature>
<protein>
    <submittedName>
        <fullName evidence="2">Uncharacterized protein</fullName>
    </submittedName>
</protein>
<organism evidence="2 3">
    <name type="scientific">Reticulomyxa filosa</name>
    <dbReference type="NCBI Taxonomy" id="46433"/>
    <lineage>
        <taxon>Eukaryota</taxon>
        <taxon>Sar</taxon>
        <taxon>Rhizaria</taxon>
        <taxon>Retaria</taxon>
        <taxon>Foraminifera</taxon>
        <taxon>Monothalamids</taxon>
        <taxon>Reticulomyxidae</taxon>
        <taxon>Reticulomyxa</taxon>
    </lineage>
</organism>
<reference evidence="2 3" key="1">
    <citation type="journal article" date="2013" name="Curr. Biol.">
        <title>The Genome of the Foraminiferan Reticulomyxa filosa.</title>
        <authorList>
            <person name="Glockner G."/>
            <person name="Hulsmann N."/>
            <person name="Schleicher M."/>
            <person name="Noegel A.A."/>
            <person name="Eichinger L."/>
            <person name="Gallinger C."/>
            <person name="Pawlowski J."/>
            <person name="Sierra R."/>
            <person name="Euteneuer U."/>
            <person name="Pillet L."/>
            <person name="Moustafa A."/>
            <person name="Platzer M."/>
            <person name="Groth M."/>
            <person name="Szafranski K."/>
            <person name="Schliwa M."/>
        </authorList>
    </citation>
    <scope>NUCLEOTIDE SEQUENCE [LARGE SCALE GENOMIC DNA]</scope>
</reference>